<evidence type="ECO:0000313" key="2">
    <source>
        <dbReference type="Proteomes" id="UP001142291"/>
    </source>
</evidence>
<keyword evidence="2" id="KW-1185">Reference proteome</keyword>
<dbReference type="AlphaFoldDB" id="A0A9W6HK67"/>
<name>A0A9W6HK67_9MICO</name>
<reference evidence="1" key="1">
    <citation type="journal article" date="2014" name="Int. J. Syst. Evol. Microbiol.">
        <title>Complete genome sequence of Corynebacterium casei LMG S-19264T (=DSM 44701T), isolated from a smear-ripened cheese.</title>
        <authorList>
            <consortium name="US DOE Joint Genome Institute (JGI-PGF)"/>
            <person name="Walter F."/>
            <person name="Albersmeier A."/>
            <person name="Kalinowski J."/>
            <person name="Ruckert C."/>
        </authorList>
    </citation>
    <scope>NUCLEOTIDE SEQUENCE</scope>
    <source>
        <strain evidence="1">VKM Ac-1940</strain>
    </source>
</reference>
<dbReference type="EMBL" id="BSER01000002">
    <property type="protein sequence ID" value="GLJ94478.1"/>
    <property type="molecule type" value="Genomic_DNA"/>
</dbReference>
<protein>
    <submittedName>
        <fullName evidence="1">Uncharacterized protein</fullName>
    </submittedName>
</protein>
<dbReference type="Proteomes" id="UP001142291">
    <property type="component" value="Unassembled WGS sequence"/>
</dbReference>
<organism evidence="1 2">
    <name type="scientific">Microbacterium dextranolyticum</name>
    <dbReference type="NCBI Taxonomy" id="36806"/>
    <lineage>
        <taxon>Bacteria</taxon>
        <taxon>Bacillati</taxon>
        <taxon>Actinomycetota</taxon>
        <taxon>Actinomycetes</taxon>
        <taxon>Micrococcales</taxon>
        <taxon>Microbacteriaceae</taxon>
        <taxon>Microbacterium</taxon>
    </lineage>
</organism>
<sequence length="142" mass="16000">MSHFLRHWHAVSQFLRVVSHFVSLGSLLNDRKWDMAMRPVRMGGRLPALSQFLPALSQFLPALSHFLRVASRFLRGVSHFLSLGGRRDARKWDMVVKLRHVSRFLGGGVPLCVAGRATEQQKVGRGWKRGRGGADDGCRGIR</sequence>
<evidence type="ECO:0000313" key="1">
    <source>
        <dbReference type="EMBL" id="GLJ94478.1"/>
    </source>
</evidence>
<proteinExistence type="predicted"/>
<comment type="caution">
    <text evidence="1">The sequence shown here is derived from an EMBL/GenBank/DDBJ whole genome shotgun (WGS) entry which is preliminary data.</text>
</comment>
<accession>A0A9W6HK67</accession>
<gene>
    <name evidence="1" type="ORF">GCM10017591_05390</name>
</gene>
<reference evidence="1" key="2">
    <citation type="submission" date="2023-01" db="EMBL/GenBank/DDBJ databases">
        <authorList>
            <person name="Sun Q."/>
            <person name="Evtushenko L."/>
        </authorList>
    </citation>
    <scope>NUCLEOTIDE SEQUENCE</scope>
    <source>
        <strain evidence="1">VKM Ac-1940</strain>
    </source>
</reference>